<dbReference type="RefSeq" id="WP_188867496.1">
    <property type="nucleotide sequence ID" value="NZ_BMNW01000008.1"/>
</dbReference>
<evidence type="ECO:0000313" key="2">
    <source>
        <dbReference type="Proteomes" id="UP000616499"/>
    </source>
</evidence>
<comment type="caution">
    <text evidence="1">The sequence shown here is derived from an EMBL/GenBank/DDBJ whole genome shotgun (WGS) entry which is preliminary data.</text>
</comment>
<evidence type="ECO:0008006" key="3">
    <source>
        <dbReference type="Google" id="ProtNLM"/>
    </source>
</evidence>
<keyword evidence="2" id="KW-1185">Reference proteome</keyword>
<dbReference type="Proteomes" id="UP000616499">
    <property type="component" value="Unassembled WGS sequence"/>
</dbReference>
<reference evidence="2" key="1">
    <citation type="journal article" date="2019" name="Int. J. Syst. Evol. Microbiol.">
        <title>The Global Catalogue of Microorganisms (GCM) 10K type strain sequencing project: providing services to taxonomists for standard genome sequencing and annotation.</title>
        <authorList>
            <consortium name="The Broad Institute Genomics Platform"/>
            <consortium name="The Broad Institute Genome Sequencing Center for Infectious Disease"/>
            <person name="Wu L."/>
            <person name="Ma J."/>
        </authorList>
    </citation>
    <scope>NUCLEOTIDE SEQUENCE [LARGE SCALE GENOMIC DNA]</scope>
    <source>
        <strain evidence="2">JCM 13501</strain>
    </source>
</reference>
<proteinExistence type="predicted"/>
<protein>
    <recommendedName>
        <fullName evidence="3">DUF3077 domain-containing protein</fullName>
    </recommendedName>
</protein>
<sequence length="112" mass="12861">MNTHNTQQQYEQRQPEAYQGTPFCVHSTKWLGAVLRKFDVAETNYASEQARYSRLNANSDPEEVLAFFVLMSTLITQALDCHPFPEPLQAELERLEQHLEMTVNGMRALCDA</sequence>
<evidence type="ECO:0000313" key="1">
    <source>
        <dbReference type="EMBL" id="GGM21799.1"/>
    </source>
</evidence>
<name>A0ABQ2H1G0_9PSED</name>
<organism evidence="1 2">
    <name type="scientific">Pseudomonas asuensis</name>
    <dbReference type="NCBI Taxonomy" id="1825787"/>
    <lineage>
        <taxon>Bacteria</taxon>
        <taxon>Pseudomonadati</taxon>
        <taxon>Pseudomonadota</taxon>
        <taxon>Gammaproteobacteria</taxon>
        <taxon>Pseudomonadales</taxon>
        <taxon>Pseudomonadaceae</taxon>
        <taxon>Pseudomonas</taxon>
    </lineage>
</organism>
<accession>A0ABQ2H1G0</accession>
<dbReference type="EMBL" id="BMNW01000008">
    <property type="protein sequence ID" value="GGM21799.1"/>
    <property type="molecule type" value="Genomic_DNA"/>
</dbReference>
<gene>
    <name evidence="1" type="ORF">GCM10009425_35930</name>
</gene>